<dbReference type="EMBL" id="VLKG01000005">
    <property type="protein sequence ID" value="TWH71390.1"/>
    <property type="molecule type" value="Genomic_DNA"/>
</dbReference>
<organism evidence="2 3">
    <name type="scientific">Azomonas agilis</name>
    <dbReference type="NCBI Taxonomy" id="116849"/>
    <lineage>
        <taxon>Bacteria</taxon>
        <taxon>Pseudomonadati</taxon>
        <taxon>Pseudomonadota</taxon>
        <taxon>Gammaproteobacteria</taxon>
        <taxon>Pseudomonadales</taxon>
        <taxon>Pseudomonadaceae</taxon>
        <taxon>Azomonas</taxon>
    </lineage>
</organism>
<comment type="caution">
    <text evidence="2">The sequence shown here is derived from an EMBL/GenBank/DDBJ whole genome shotgun (WGS) entry which is preliminary data.</text>
</comment>
<keyword evidence="3" id="KW-1185">Reference proteome</keyword>
<feature type="signal peptide" evidence="1">
    <location>
        <begin position="1"/>
        <end position="22"/>
    </location>
</feature>
<keyword evidence="1" id="KW-0732">Signal</keyword>
<dbReference type="InterPro" id="IPR012661">
    <property type="entry name" value="CHP02448"/>
</dbReference>
<feature type="chain" id="PRO_5022190089" evidence="1">
    <location>
        <begin position="23"/>
        <end position="106"/>
    </location>
</feature>
<reference evidence="2 3" key="1">
    <citation type="submission" date="2019-07" db="EMBL/GenBank/DDBJ databases">
        <title>Genomic Encyclopedia of Type Strains, Phase I: the one thousand microbial genomes (KMG-I) project.</title>
        <authorList>
            <person name="Kyrpides N."/>
        </authorList>
    </citation>
    <scope>NUCLEOTIDE SEQUENCE [LARGE SCALE GENOMIC DNA]</scope>
    <source>
        <strain evidence="2 3">DSM 375</strain>
    </source>
</reference>
<protein>
    <submittedName>
        <fullName evidence="2">Uncharacterized protein (TIGR02448 family)</fullName>
    </submittedName>
</protein>
<sequence>MQHSMRILGLLIGLTSAGLCQAMSSTAMTDMISGGLTNATDATSDATSSRDDDKVVLAARDDAARYVATHGEQRGAYLEAALTLIRQQQPDLQATDMQLAEAILSR</sequence>
<dbReference type="Pfam" id="PF09498">
    <property type="entry name" value="DUF2388"/>
    <property type="match status" value="1"/>
</dbReference>
<accession>A0A562IKC1</accession>
<gene>
    <name evidence="2" type="ORF">LX59_01674</name>
</gene>
<evidence type="ECO:0000313" key="2">
    <source>
        <dbReference type="EMBL" id="TWH71390.1"/>
    </source>
</evidence>
<dbReference type="Proteomes" id="UP000319627">
    <property type="component" value="Unassembled WGS sequence"/>
</dbReference>
<dbReference type="AlphaFoldDB" id="A0A562IKC1"/>
<name>A0A562IKC1_9GAMM</name>
<proteinExistence type="predicted"/>
<evidence type="ECO:0000313" key="3">
    <source>
        <dbReference type="Proteomes" id="UP000319627"/>
    </source>
</evidence>
<evidence type="ECO:0000256" key="1">
    <source>
        <dbReference type="SAM" id="SignalP"/>
    </source>
</evidence>
<dbReference type="RefSeq" id="WP_425457484.1">
    <property type="nucleotide sequence ID" value="NZ_VLKG01000005.1"/>
</dbReference>
<dbReference type="NCBIfam" id="TIGR02448">
    <property type="entry name" value="conserverd hypothetical protein"/>
    <property type="match status" value="1"/>
</dbReference>